<comment type="function">
    <text evidence="6">Sigma factors are initiation factors that promote the attachment of RNA polymerase to specific initiation sites and are then released.</text>
</comment>
<dbReference type="Gene3D" id="1.20.120.1810">
    <property type="match status" value="1"/>
</dbReference>
<keyword evidence="2 6" id="KW-0805">Transcription regulation</keyword>
<keyword evidence="4 6" id="KW-0238">DNA-binding</keyword>
<feature type="short sequence motif" description="Polymerase core binding" evidence="6">
    <location>
        <begin position="55"/>
        <end position="68"/>
    </location>
</feature>
<evidence type="ECO:0000313" key="7">
    <source>
        <dbReference type="EMBL" id="WFD09170.1"/>
    </source>
</evidence>
<evidence type="ECO:0000256" key="3">
    <source>
        <dbReference type="ARBA" id="ARBA00023082"/>
    </source>
</evidence>
<dbReference type="EMBL" id="CP120733">
    <property type="protein sequence ID" value="WFD09170.1"/>
    <property type="molecule type" value="Genomic_DNA"/>
</dbReference>
<comment type="similarity">
    <text evidence="6">Belongs to the sigma-70 factor family. SigI subfamily.</text>
</comment>
<organism evidence="7 8">
    <name type="scientific">Tepidibacter hydrothermalis</name>
    <dbReference type="NCBI Taxonomy" id="3036126"/>
    <lineage>
        <taxon>Bacteria</taxon>
        <taxon>Bacillati</taxon>
        <taxon>Bacillota</taxon>
        <taxon>Clostridia</taxon>
        <taxon>Peptostreptococcales</taxon>
        <taxon>Peptostreptococcaceae</taxon>
        <taxon>Tepidibacter</taxon>
    </lineage>
</organism>
<evidence type="ECO:0000256" key="5">
    <source>
        <dbReference type="ARBA" id="ARBA00023163"/>
    </source>
</evidence>
<keyword evidence="3 6" id="KW-0731">Sigma factor</keyword>
<evidence type="ECO:0000256" key="6">
    <source>
        <dbReference type="HAMAP-Rule" id="MF_02064"/>
    </source>
</evidence>
<proteinExistence type="inferred from homology"/>
<comment type="subcellular location">
    <subcellularLocation>
        <location evidence="6">Cytoplasm</location>
    </subcellularLocation>
</comment>
<feature type="DNA-binding region" description="H-T-H motif" evidence="6">
    <location>
        <begin position="189"/>
        <end position="208"/>
    </location>
</feature>
<keyword evidence="1 6" id="KW-0963">Cytoplasm</keyword>
<gene>
    <name evidence="6" type="primary">sigI</name>
    <name evidence="7" type="ORF">P4S50_12325</name>
</gene>
<dbReference type="Proteomes" id="UP001222800">
    <property type="component" value="Chromosome"/>
</dbReference>
<dbReference type="InterPro" id="IPR013325">
    <property type="entry name" value="RNA_pol_sigma_r2"/>
</dbReference>
<evidence type="ECO:0000256" key="2">
    <source>
        <dbReference type="ARBA" id="ARBA00023015"/>
    </source>
</evidence>
<keyword evidence="5 6" id="KW-0804">Transcription</keyword>
<evidence type="ECO:0000256" key="4">
    <source>
        <dbReference type="ARBA" id="ARBA00023125"/>
    </source>
</evidence>
<reference evidence="7 8" key="1">
    <citation type="submission" date="2023-03" db="EMBL/GenBank/DDBJ databases">
        <title>Complete genome sequence of Tepidibacter sp. SWIR-1, isolated from a deep-sea hydrothermal vent.</title>
        <authorList>
            <person name="Li X."/>
        </authorList>
    </citation>
    <scope>NUCLEOTIDE SEQUENCE [LARGE SCALE GENOMIC DNA]</scope>
    <source>
        <strain evidence="7 8">SWIR-1</strain>
    </source>
</reference>
<dbReference type="PIRSF" id="PIRSF038953">
    <property type="entry name" value="SigI"/>
    <property type="match status" value="1"/>
</dbReference>
<accession>A0ABY8E8E4</accession>
<comment type="activity regulation">
    <text evidence="6">Negatively regulated by the anti-sigma-I factor RsgI.</text>
</comment>
<name>A0ABY8E8E4_9FIRM</name>
<dbReference type="SUPFAM" id="SSF88946">
    <property type="entry name" value="Sigma2 domain of RNA polymerase sigma factors"/>
    <property type="match status" value="1"/>
</dbReference>
<keyword evidence="8" id="KW-1185">Reference proteome</keyword>
<protein>
    <recommendedName>
        <fullName evidence="6">RNA polymerase sigma factor SigI</fullName>
    </recommendedName>
</protein>
<sequence>MTAKMEKLEEIIEYIRAHPEEEKVYKSRVIEAHLPFIVHTITQVTGRYVEVENSEELSVGLIAFDEAMSKYYADRGATFLSFARLVISSRIKDFINKERRTNKVISLEQMTESNGYQAGMNDSNFENEVAVEVEIWESFIQKFGFDLEQLVDELPRHADTRNNAIDLSEKISHDSEIVDRMYQKYKLPMAKIILRFRTTKKVLKRSKKFIIATVVIFTKNLATLKQWIYSDRKRCSS</sequence>
<comment type="subunit">
    <text evidence="6">Interacts with RsgI.</text>
</comment>
<evidence type="ECO:0000313" key="8">
    <source>
        <dbReference type="Proteomes" id="UP001222800"/>
    </source>
</evidence>
<dbReference type="HAMAP" id="MF_02064">
    <property type="entry name" value="Sigma70_SigI"/>
    <property type="match status" value="1"/>
</dbReference>
<keyword evidence="6" id="KW-0346">Stress response</keyword>
<dbReference type="RefSeq" id="WP_277731091.1">
    <property type="nucleotide sequence ID" value="NZ_CP120733.1"/>
</dbReference>
<dbReference type="InterPro" id="IPR014244">
    <property type="entry name" value="RNA_pol_sigma-I"/>
</dbReference>
<evidence type="ECO:0000256" key="1">
    <source>
        <dbReference type="ARBA" id="ARBA00022490"/>
    </source>
</evidence>